<dbReference type="GO" id="GO:0046872">
    <property type="term" value="F:metal ion binding"/>
    <property type="evidence" value="ECO:0007669"/>
    <property type="project" value="UniProtKB-KW"/>
</dbReference>
<dbReference type="GO" id="GO:0016787">
    <property type="term" value="F:hydrolase activity"/>
    <property type="evidence" value="ECO:0007669"/>
    <property type="project" value="UniProtKB-KW"/>
</dbReference>
<dbReference type="Pfam" id="PF00149">
    <property type="entry name" value="Metallophos"/>
    <property type="match status" value="1"/>
</dbReference>
<feature type="domain" description="Calcineurin-like phosphoesterase" evidence="5">
    <location>
        <begin position="5"/>
        <end position="224"/>
    </location>
</feature>
<evidence type="ECO:0000313" key="7">
    <source>
        <dbReference type="Proteomes" id="UP000256900"/>
    </source>
</evidence>
<dbReference type="CDD" id="cd00838">
    <property type="entry name" value="MPP_superfamily"/>
    <property type="match status" value="1"/>
</dbReference>
<evidence type="ECO:0000259" key="5">
    <source>
        <dbReference type="Pfam" id="PF00149"/>
    </source>
</evidence>
<keyword evidence="1" id="KW-0479">Metal-binding</keyword>
<dbReference type="OrthoDB" id="9794568at2"/>
<reference evidence="6 7" key="1">
    <citation type="submission" date="2018-08" db="EMBL/GenBank/DDBJ databases">
        <title>Genomic Encyclopedia of Type Strains, Phase IV (KMG-IV): sequencing the most valuable type-strain genomes for metagenomic binning, comparative biology and taxonomic classification.</title>
        <authorList>
            <person name="Goeker M."/>
        </authorList>
    </citation>
    <scope>NUCLEOTIDE SEQUENCE [LARGE SCALE GENOMIC DNA]</scope>
    <source>
        <strain evidence="6 7">BW863</strain>
    </source>
</reference>
<dbReference type="Gene3D" id="3.60.21.10">
    <property type="match status" value="1"/>
</dbReference>
<name>A0A3D9YSD9_9HYPH</name>
<evidence type="ECO:0000256" key="4">
    <source>
        <dbReference type="ARBA" id="ARBA00025742"/>
    </source>
</evidence>
<accession>A0A3D9YSD9</accession>
<comment type="similarity">
    <text evidence="4">Belongs to the cyclic nucleotide phosphodiesterase class-III family.</text>
</comment>
<dbReference type="InterPro" id="IPR050884">
    <property type="entry name" value="CNP_phosphodiesterase-III"/>
</dbReference>
<dbReference type="EMBL" id="QUMO01000004">
    <property type="protein sequence ID" value="REF84781.1"/>
    <property type="molecule type" value="Genomic_DNA"/>
</dbReference>
<sequence length="294" mass="31947">MSLLLAHLSDAHIGPLPRPRNRELLGKRLTGYVNWTRGRHLVHDMDVLNRLVADLKAQHPGHIAMTGDILNIGLKAEFPPARAWLETLGSPHDVSFVPGNHDAYVRSSLPYLASTFAPWTQGDSGAPGFPYLRIRESVAIIGLSSAVPTAPLIASGRVGRPQLAAAGDLLDQTGRDGLIRVVLIHHPPHRNGAKFGRMLSDAALFESMIRRHGAELVLHGHNHRLSVTHIPGPDHQVPVIGVASASANHGTHNHRAGYNLFRIEGDQKKPRISGRMRGLLPGGREIGDLRPIVL</sequence>
<comment type="caution">
    <text evidence="6">The sequence shown here is derived from an EMBL/GenBank/DDBJ whole genome shotgun (WGS) entry which is preliminary data.</text>
</comment>
<evidence type="ECO:0000256" key="2">
    <source>
        <dbReference type="ARBA" id="ARBA00022801"/>
    </source>
</evidence>
<keyword evidence="2" id="KW-0378">Hydrolase</keyword>
<protein>
    <submittedName>
        <fullName evidence="6">3',5'-cyclic AMP phosphodiesterase CpdA</fullName>
    </submittedName>
</protein>
<keyword evidence="3" id="KW-0408">Iron</keyword>
<evidence type="ECO:0000313" key="6">
    <source>
        <dbReference type="EMBL" id="REF84781.1"/>
    </source>
</evidence>
<dbReference type="RefSeq" id="WP_115837383.1">
    <property type="nucleotide sequence ID" value="NZ_CP025086.1"/>
</dbReference>
<keyword evidence="7" id="KW-1185">Reference proteome</keyword>
<proteinExistence type="inferred from homology"/>
<dbReference type="Proteomes" id="UP000256900">
    <property type="component" value="Unassembled WGS sequence"/>
</dbReference>
<evidence type="ECO:0000256" key="1">
    <source>
        <dbReference type="ARBA" id="ARBA00022723"/>
    </source>
</evidence>
<dbReference type="InterPro" id="IPR004843">
    <property type="entry name" value="Calcineurin-like_PHP"/>
</dbReference>
<dbReference type="PANTHER" id="PTHR42988">
    <property type="entry name" value="PHOSPHOHYDROLASE"/>
    <property type="match status" value="1"/>
</dbReference>
<organism evidence="6 7">
    <name type="scientific">Methylovirgula ligni</name>
    <dbReference type="NCBI Taxonomy" id="569860"/>
    <lineage>
        <taxon>Bacteria</taxon>
        <taxon>Pseudomonadati</taxon>
        <taxon>Pseudomonadota</taxon>
        <taxon>Alphaproteobacteria</taxon>
        <taxon>Hyphomicrobiales</taxon>
        <taxon>Beijerinckiaceae</taxon>
        <taxon>Methylovirgula</taxon>
    </lineage>
</organism>
<evidence type="ECO:0000256" key="3">
    <source>
        <dbReference type="ARBA" id="ARBA00023004"/>
    </source>
</evidence>
<dbReference type="InterPro" id="IPR029052">
    <property type="entry name" value="Metallo-depent_PP-like"/>
</dbReference>
<dbReference type="SUPFAM" id="SSF56300">
    <property type="entry name" value="Metallo-dependent phosphatases"/>
    <property type="match status" value="1"/>
</dbReference>
<dbReference type="AlphaFoldDB" id="A0A3D9YSD9"/>
<gene>
    <name evidence="6" type="ORF">DES32_2896</name>
</gene>
<dbReference type="PANTHER" id="PTHR42988:SF2">
    <property type="entry name" value="CYCLIC NUCLEOTIDE PHOSPHODIESTERASE CBUA0032-RELATED"/>
    <property type="match status" value="1"/>
</dbReference>